<dbReference type="InterPro" id="IPR003008">
    <property type="entry name" value="Tubulin_FtsZ_GTPase"/>
</dbReference>
<dbReference type="PRINTS" id="PR01163">
    <property type="entry name" value="BETATUBULIN"/>
</dbReference>
<dbReference type="InterPro" id="IPR008280">
    <property type="entry name" value="Tub_FtsZ_C"/>
</dbReference>
<dbReference type="SMART" id="SM00865">
    <property type="entry name" value="Tubulin_C"/>
    <property type="match status" value="1"/>
</dbReference>
<dbReference type="PROSITE" id="PS00227">
    <property type="entry name" value="TUBULIN"/>
    <property type="match status" value="1"/>
</dbReference>
<dbReference type="SUPFAM" id="SSF55307">
    <property type="entry name" value="Tubulin C-terminal domain-like"/>
    <property type="match status" value="1"/>
</dbReference>
<dbReference type="EMBL" id="ASPP01003195">
    <property type="protein sequence ID" value="ETO33694.1"/>
    <property type="molecule type" value="Genomic_DNA"/>
</dbReference>
<keyword evidence="2 6" id="KW-0493">Microtubule</keyword>
<dbReference type="Pfam" id="PF03953">
    <property type="entry name" value="Tubulin_C"/>
    <property type="match status" value="1"/>
</dbReference>
<dbReference type="Gene3D" id="1.10.287.600">
    <property type="entry name" value="Helix hairpin bin"/>
    <property type="match status" value="1"/>
</dbReference>
<dbReference type="SUPFAM" id="SSF52490">
    <property type="entry name" value="Tubulin nucleotide-binding domain-like"/>
    <property type="match status" value="1"/>
</dbReference>
<dbReference type="GO" id="GO:0005200">
    <property type="term" value="F:structural constituent of cytoskeleton"/>
    <property type="evidence" value="ECO:0007669"/>
    <property type="project" value="InterPro"/>
</dbReference>
<gene>
    <name evidence="9" type="ORF">RFI_03413</name>
</gene>
<dbReference type="InterPro" id="IPR023123">
    <property type="entry name" value="Tubulin_C"/>
</dbReference>
<dbReference type="OrthoDB" id="1662883at2759"/>
<dbReference type="InterPro" id="IPR036525">
    <property type="entry name" value="Tubulin/FtsZ_GTPase_sf"/>
</dbReference>
<organism evidence="9 10">
    <name type="scientific">Reticulomyxa filosa</name>
    <dbReference type="NCBI Taxonomy" id="46433"/>
    <lineage>
        <taxon>Eukaryota</taxon>
        <taxon>Sar</taxon>
        <taxon>Rhizaria</taxon>
        <taxon>Retaria</taxon>
        <taxon>Foraminifera</taxon>
        <taxon>Monothalamids</taxon>
        <taxon>Reticulomyxidae</taxon>
        <taxon>Reticulomyxa</taxon>
    </lineage>
</organism>
<keyword evidence="10" id="KW-1185">Reference proteome</keyword>
<dbReference type="Proteomes" id="UP000023152">
    <property type="component" value="Unassembled WGS sequence"/>
</dbReference>
<dbReference type="PRINTS" id="PR01161">
    <property type="entry name" value="TUBULIN"/>
</dbReference>
<keyword evidence="3" id="KW-0479">Metal-binding</keyword>
<protein>
    <recommendedName>
        <fullName evidence="6">Tubulin beta chain</fullName>
    </recommendedName>
</protein>
<dbReference type="GO" id="GO:0005525">
    <property type="term" value="F:GTP binding"/>
    <property type="evidence" value="ECO:0007669"/>
    <property type="project" value="UniProtKB-UniRule"/>
</dbReference>
<dbReference type="InterPro" id="IPR037103">
    <property type="entry name" value="Tubulin/FtsZ-like_C"/>
</dbReference>
<dbReference type="SMART" id="SM00864">
    <property type="entry name" value="Tubulin"/>
    <property type="match status" value="1"/>
</dbReference>
<dbReference type="Pfam" id="PF00091">
    <property type="entry name" value="Tubulin"/>
    <property type="match status" value="1"/>
</dbReference>
<comment type="subunit">
    <text evidence="6">Dimer of alpha and beta chains. A typical microtubule is a hollow water-filled tube with an outer diameter of 25 nm and an inner diameter of 15 nM. Alpha-beta heterodimers associate head-to-tail to form protofilaments running lengthwise along the microtubule wall with the beta-tubulin subunit facing the microtubule plus end conferring a structural polarity. Microtubules usually have 13 protofilaments but different protofilament numbers can be found in some organisms and specialized cells.</text>
</comment>
<dbReference type="InterPro" id="IPR017975">
    <property type="entry name" value="Tubulin_CS"/>
</dbReference>
<evidence type="ECO:0000256" key="3">
    <source>
        <dbReference type="ARBA" id="ARBA00022723"/>
    </source>
</evidence>
<comment type="similarity">
    <text evidence="1 6">Belongs to the tubulin family.</text>
</comment>
<evidence type="ECO:0000256" key="6">
    <source>
        <dbReference type="RuleBase" id="RU000352"/>
    </source>
</evidence>
<reference evidence="9 10" key="1">
    <citation type="journal article" date="2013" name="Curr. Biol.">
        <title>The Genome of the Foraminiferan Reticulomyxa filosa.</title>
        <authorList>
            <person name="Glockner G."/>
            <person name="Hulsmann N."/>
            <person name="Schleicher M."/>
            <person name="Noegel A.A."/>
            <person name="Eichinger L."/>
            <person name="Gallinger C."/>
            <person name="Pawlowski J."/>
            <person name="Sierra R."/>
            <person name="Euteneuer U."/>
            <person name="Pillet L."/>
            <person name="Moustafa A."/>
            <person name="Platzer M."/>
            <person name="Groth M."/>
            <person name="Szafranski K."/>
            <person name="Schliwa M."/>
        </authorList>
    </citation>
    <scope>NUCLEOTIDE SEQUENCE [LARGE SCALE GENOMIC DNA]</scope>
</reference>
<dbReference type="GO" id="GO:0046872">
    <property type="term" value="F:metal ion binding"/>
    <property type="evidence" value="ECO:0007669"/>
    <property type="project" value="UniProtKB-KW"/>
</dbReference>
<name>X6P6I0_RETFI</name>
<comment type="function">
    <text evidence="6">Tubulin is the major constituent of microtubules, a cylinder consisting of laterally associated linear protofilaments composed of alpha- and beta-tubulin heterodimers. Microtubules grow by the addition of GTP-tubulin dimers to the microtubule end, where a stabilizing cap forms. Below the cap, tubulin dimers are in GDP-bound state, owing to GTPase activity of alpha-tubulin.</text>
</comment>
<evidence type="ECO:0000256" key="4">
    <source>
        <dbReference type="ARBA" id="ARBA00022741"/>
    </source>
</evidence>
<feature type="domain" description="Tubulin/FtsZ GTPase" evidence="7">
    <location>
        <begin position="53"/>
        <end position="252"/>
    </location>
</feature>
<dbReference type="CDD" id="cd02187">
    <property type="entry name" value="beta_tubulin"/>
    <property type="match status" value="1"/>
</dbReference>
<dbReference type="InterPro" id="IPR018316">
    <property type="entry name" value="Tubulin/FtsZ_2-layer-sand-dom"/>
</dbReference>
<dbReference type="Gene3D" id="3.40.50.1440">
    <property type="entry name" value="Tubulin/FtsZ, GTPase domain"/>
    <property type="match status" value="1"/>
</dbReference>
<keyword evidence="4 6" id="KW-0547">Nucleotide-binding</keyword>
<dbReference type="GO" id="GO:0003924">
    <property type="term" value="F:GTPase activity"/>
    <property type="evidence" value="ECO:0007669"/>
    <property type="project" value="InterPro"/>
</dbReference>
<keyword evidence="5 6" id="KW-0342">GTP-binding</keyword>
<evidence type="ECO:0000256" key="2">
    <source>
        <dbReference type="ARBA" id="ARBA00022701"/>
    </source>
</evidence>
<evidence type="ECO:0000259" key="8">
    <source>
        <dbReference type="SMART" id="SM00865"/>
    </source>
</evidence>
<feature type="domain" description="Tubulin/FtsZ 2-layer sandwich" evidence="8">
    <location>
        <begin position="254"/>
        <end position="391"/>
    </location>
</feature>
<evidence type="ECO:0000313" key="10">
    <source>
        <dbReference type="Proteomes" id="UP000023152"/>
    </source>
</evidence>
<dbReference type="PANTHER" id="PTHR11588">
    <property type="entry name" value="TUBULIN"/>
    <property type="match status" value="1"/>
</dbReference>
<dbReference type="InterPro" id="IPR000217">
    <property type="entry name" value="Tubulin"/>
</dbReference>
<evidence type="ECO:0000256" key="1">
    <source>
        <dbReference type="ARBA" id="ARBA00009636"/>
    </source>
</evidence>
<proteinExistence type="inferred from homology"/>
<comment type="caution">
    <text evidence="9">The sequence shown here is derived from an EMBL/GenBank/DDBJ whole genome shotgun (WGS) entry which is preliminary data.</text>
</comment>
<accession>X6P6I0</accession>
<sequence length="455" mass="51525">MVREILHMQVGECGNLIGAMFWETVCKEHHLLEDGTFVSSPNKSNDQILLDKIGVYFRQNEKAINQYIPRSILIDLEPGIIDLIKTAPTGRMFKLDNFISGTGGAASNWGKGYYTEGDQVIEECMEVIRKEAELCDALQGFQITHSLGGGTGSGLGSLLLHQIRDKFSDNIIATYSVCPSLKANNVAVEPYNTILTIDRIIDNCNECFVIDNDALYNISYKVLKQSQLKYKELNWIASSVMAGITSSLRFPVKLNNDLRKMAMNLVPFPRLHFLLVTQAPLFAFGEKTKAKLSFREITDQMWSSQTCMANVAVRDGKYLGAALIYRGESFQMPEENPLRCISEKMAEDFVNWIPDNIKMAIVSVPAKNTYLSGTFIANTTSIKAVFQRISDSFDRMLKRKAFLHWYTSEGMDEMEFFSCNQNVRDMILSYQDKQDVVVDFDDEEEILTEEKSVEH</sequence>
<evidence type="ECO:0000256" key="5">
    <source>
        <dbReference type="ARBA" id="ARBA00023134"/>
    </source>
</evidence>
<dbReference type="Gene3D" id="3.30.1330.20">
    <property type="entry name" value="Tubulin/FtsZ, C-terminal domain"/>
    <property type="match status" value="1"/>
</dbReference>
<dbReference type="GO" id="GO:0005874">
    <property type="term" value="C:microtubule"/>
    <property type="evidence" value="ECO:0007669"/>
    <property type="project" value="UniProtKB-KW"/>
</dbReference>
<dbReference type="GO" id="GO:0007017">
    <property type="term" value="P:microtubule-based process"/>
    <property type="evidence" value="ECO:0007669"/>
    <property type="project" value="InterPro"/>
</dbReference>
<evidence type="ECO:0000313" key="9">
    <source>
        <dbReference type="EMBL" id="ETO33694.1"/>
    </source>
</evidence>
<dbReference type="InterPro" id="IPR002453">
    <property type="entry name" value="Beta_tubulin"/>
</dbReference>
<evidence type="ECO:0000259" key="7">
    <source>
        <dbReference type="SMART" id="SM00864"/>
    </source>
</evidence>
<dbReference type="AlphaFoldDB" id="X6P6I0"/>